<evidence type="ECO:0000313" key="3">
    <source>
        <dbReference type="EMBL" id="MBJ7601766.1"/>
    </source>
</evidence>
<dbReference type="EMBL" id="JAEKNQ010000006">
    <property type="protein sequence ID" value="MBJ7601766.1"/>
    <property type="molecule type" value="Genomic_DNA"/>
</dbReference>
<comment type="caution">
    <text evidence="3">The sequence shown here is derived from an EMBL/GenBank/DDBJ whole genome shotgun (WGS) entry which is preliminary data.</text>
</comment>
<comment type="similarity">
    <text evidence="1">Belongs to the metallophosphoesterase superfamily. YfcE family.</text>
</comment>
<dbReference type="AlphaFoldDB" id="A0A934K4Z3"/>
<dbReference type="PIRSF" id="PIRSF000883">
    <property type="entry name" value="Pesterase_MJ0912"/>
    <property type="match status" value="1"/>
</dbReference>
<accession>A0A934K4Z3</accession>
<evidence type="ECO:0000256" key="1">
    <source>
        <dbReference type="ARBA" id="ARBA00008950"/>
    </source>
</evidence>
<dbReference type="PANTHER" id="PTHR42850:SF2">
    <property type="entry name" value="BLL5683 PROTEIN"/>
    <property type="match status" value="1"/>
</dbReference>
<name>A0A934K4Z3_9BACT</name>
<evidence type="ECO:0000313" key="4">
    <source>
        <dbReference type="Proteomes" id="UP000620075"/>
    </source>
</evidence>
<dbReference type="Gene3D" id="3.60.21.10">
    <property type="match status" value="1"/>
</dbReference>
<proteinExistence type="inferred from homology"/>
<gene>
    <name evidence="3" type="ORF">JF888_00990</name>
</gene>
<dbReference type="Pfam" id="PF12850">
    <property type="entry name" value="Metallophos_2"/>
    <property type="match status" value="1"/>
</dbReference>
<protein>
    <submittedName>
        <fullName evidence="3">Metallophosphoesterase family protein</fullName>
    </submittedName>
</protein>
<dbReference type="InterPro" id="IPR050126">
    <property type="entry name" value="Ap4A_hydrolase"/>
</dbReference>
<dbReference type="Proteomes" id="UP000620075">
    <property type="component" value="Unassembled WGS sequence"/>
</dbReference>
<dbReference type="InterPro" id="IPR024654">
    <property type="entry name" value="Calcineurin-like_PHP_lpxH"/>
</dbReference>
<dbReference type="PANTHER" id="PTHR42850">
    <property type="entry name" value="METALLOPHOSPHOESTERASE"/>
    <property type="match status" value="1"/>
</dbReference>
<feature type="domain" description="Calcineurin-like phosphoesterase" evidence="2">
    <location>
        <begin position="1"/>
        <end position="188"/>
    </location>
</feature>
<dbReference type="InterPro" id="IPR029052">
    <property type="entry name" value="Metallo-depent_PP-like"/>
</dbReference>
<dbReference type="RefSeq" id="WP_338176125.1">
    <property type="nucleotide sequence ID" value="NZ_JAEKNQ010000006.1"/>
</dbReference>
<dbReference type="GO" id="GO:0005737">
    <property type="term" value="C:cytoplasm"/>
    <property type="evidence" value="ECO:0007669"/>
    <property type="project" value="TreeGrafter"/>
</dbReference>
<reference evidence="3 4" key="1">
    <citation type="submission" date="2020-10" db="EMBL/GenBank/DDBJ databases">
        <title>Ca. Dormibacterota MAGs.</title>
        <authorList>
            <person name="Montgomery K."/>
        </authorList>
    </citation>
    <scope>NUCLEOTIDE SEQUENCE [LARGE SCALE GENOMIC DNA]</scope>
    <source>
        <strain evidence="3">SC8811_S16_3</strain>
    </source>
</reference>
<dbReference type="SUPFAM" id="SSF56300">
    <property type="entry name" value="Metallo-dependent phosphatases"/>
    <property type="match status" value="1"/>
</dbReference>
<dbReference type="InterPro" id="IPR011152">
    <property type="entry name" value="Pesterase_MJ0912"/>
</dbReference>
<organism evidence="3 4">
    <name type="scientific">Candidatus Dormiibacter inghamiae</name>
    <dbReference type="NCBI Taxonomy" id="3127013"/>
    <lineage>
        <taxon>Bacteria</taxon>
        <taxon>Bacillati</taxon>
        <taxon>Candidatus Dormiibacterota</taxon>
        <taxon>Candidatus Dormibacteria</taxon>
        <taxon>Candidatus Dormibacterales</taxon>
        <taxon>Candidatus Dormibacteraceae</taxon>
        <taxon>Candidatus Dormiibacter</taxon>
    </lineage>
</organism>
<sequence length="235" mass="25326">MRLAIVSDIHGNLAALEAVIADLERQSPDLVVHGGDLAFNGPLPAEVLDRVRALGWPGVVGNTDQALWGLPPSLSDSARAAFDQMVAATSAALGEERIAWLHSLPLEWRRHSEVALVHAVPGDTWHGVMPDAPDAELFGFYGPLGASLAVYCHIHRPYIRRLPSLTVANAGSVGLPYDGDTRSSYLIIEDGEPSVRRVEYDRDRHLADLKASGYPTARWLAEQARTAAGGFPKVG</sequence>
<evidence type="ECO:0000259" key="2">
    <source>
        <dbReference type="Pfam" id="PF12850"/>
    </source>
</evidence>
<dbReference type="GO" id="GO:0016791">
    <property type="term" value="F:phosphatase activity"/>
    <property type="evidence" value="ECO:0007669"/>
    <property type="project" value="TreeGrafter"/>
</dbReference>